<keyword evidence="6" id="KW-1185">Reference proteome</keyword>
<evidence type="ECO:0000259" key="4">
    <source>
        <dbReference type="Pfam" id="PF15901"/>
    </source>
</evidence>
<accession>A0A0C2JTV6</accession>
<dbReference type="EMBL" id="JWZT01001089">
    <property type="protein sequence ID" value="KII72828.1"/>
    <property type="molecule type" value="Genomic_DNA"/>
</dbReference>
<feature type="transmembrane region" description="Helical" evidence="3">
    <location>
        <begin position="545"/>
        <end position="565"/>
    </location>
</feature>
<evidence type="ECO:0000313" key="6">
    <source>
        <dbReference type="Proteomes" id="UP000031668"/>
    </source>
</evidence>
<feature type="disulfide bond" evidence="2">
    <location>
        <begin position="470"/>
        <end position="488"/>
    </location>
</feature>
<feature type="disulfide bond" evidence="2">
    <location>
        <begin position="482"/>
        <end position="497"/>
    </location>
</feature>
<protein>
    <submittedName>
        <fullName evidence="5">VPS10 domain-containing receptor SorCS1</fullName>
    </submittedName>
</protein>
<name>A0A0C2JTV6_THEKT</name>
<comment type="caution">
    <text evidence="2">Lacks conserved residue(s) required for the propagation of feature annotation.</text>
</comment>
<dbReference type="PANTHER" id="PTHR12106">
    <property type="entry name" value="SORTILIN RELATED"/>
    <property type="match status" value="1"/>
</dbReference>
<dbReference type="PROSITE" id="PS01209">
    <property type="entry name" value="LDLRA_1"/>
    <property type="match status" value="1"/>
</dbReference>
<dbReference type="SMART" id="SM00192">
    <property type="entry name" value="LDLa"/>
    <property type="match status" value="1"/>
</dbReference>
<dbReference type="OrthoDB" id="9991628at2759"/>
<dbReference type="Pfam" id="PF15901">
    <property type="entry name" value="Sortilin_C"/>
    <property type="match status" value="1"/>
</dbReference>
<dbReference type="InterPro" id="IPR002172">
    <property type="entry name" value="LDrepeatLR_classA_rpt"/>
</dbReference>
<gene>
    <name evidence="5" type="ORF">RF11_14923</name>
</gene>
<dbReference type="GO" id="GO:0016020">
    <property type="term" value="C:membrane"/>
    <property type="evidence" value="ECO:0007669"/>
    <property type="project" value="TreeGrafter"/>
</dbReference>
<dbReference type="GO" id="GO:0005794">
    <property type="term" value="C:Golgi apparatus"/>
    <property type="evidence" value="ECO:0007669"/>
    <property type="project" value="TreeGrafter"/>
</dbReference>
<dbReference type="Pfam" id="PF00057">
    <property type="entry name" value="Ldl_recept_a"/>
    <property type="match status" value="1"/>
</dbReference>
<dbReference type="Gene3D" id="4.10.400.10">
    <property type="entry name" value="Low-density Lipoprotein Receptor"/>
    <property type="match status" value="1"/>
</dbReference>
<comment type="caution">
    <text evidence="5">The sequence shown here is derived from an EMBL/GenBank/DDBJ whole genome shotgun (WGS) entry which is preliminary data.</text>
</comment>
<dbReference type="AlphaFoldDB" id="A0A0C2JTV6"/>
<dbReference type="CDD" id="cd00112">
    <property type="entry name" value="LDLa"/>
    <property type="match status" value="1"/>
</dbReference>
<proteinExistence type="predicted"/>
<dbReference type="InterPro" id="IPR023415">
    <property type="entry name" value="LDLR_class-A_CS"/>
</dbReference>
<organism evidence="5 6">
    <name type="scientific">Thelohanellus kitauei</name>
    <name type="common">Myxosporean</name>
    <dbReference type="NCBI Taxonomy" id="669202"/>
    <lineage>
        <taxon>Eukaryota</taxon>
        <taxon>Metazoa</taxon>
        <taxon>Cnidaria</taxon>
        <taxon>Myxozoa</taxon>
        <taxon>Myxosporea</taxon>
        <taxon>Bivalvulida</taxon>
        <taxon>Platysporina</taxon>
        <taxon>Myxobolidae</taxon>
        <taxon>Thelohanellus</taxon>
    </lineage>
</organism>
<feature type="domain" description="Sortilin C-terminal" evidence="4">
    <location>
        <begin position="6"/>
        <end position="141"/>
    </location>
</feature>
<keyword evidence="1 2" id="KW-1015">Disulfide bond</keyword>
<sequence length="599" mass="70199">MGHYENEAFIFFGMNQNKSRMIFTHVDFTSLFNRTCERDDYYPWTFTRNGETCYQGHEIVYFVKNINSFCINNYTSSLQIKHNCPCFVQDFQCRFNYYYNDGYCELDRYSDLEIHQLNCESNLKPIRYLNGFSKLHPGICSPRQYDPIKDDAWADVCTSNEYSNEILFFSKNMSFVCVLDYMGDPLPKFITVNTSLPNDINPMFPMVVDMVTKFIFYYSNDTISLYLNRDYNFNKIELYSFSFKIKSIAIDHFLDLLFILDLNHTFFVISMKTNFVKLLAENVTDFEYSNSNLSVSFNKPGQLCFYRFDSNIKCSQTYLDVKKFIFYEEHGYSGLLIRNHTLLIYEVLKTNLISKKQPILYVDSVDFFGIIKYNLFFMQNATLIRVDLRYPTRFDLVTNNNFSDIIKMSLNVVYFKNPYNNAQDGCKYQCNPMVKSEAFCYCTENEYNQIYSCESGDTECLRKYCAGFHCASSECLTNNVMCNGIHECRDGSDENNCKKICQESEHLCETDCLPKNILCPAYKYKFLHGIVIEKLGHTNKITKDYSTAIISFSTALIIILVLLFLKKSKAAKILFKLTSRKRLRPQHMTKLYIHASEST</sequence>
<dbReference type="PROSITE" id="PS50068">
    <property type="entry name" value="LDLRA_2"/>
    <property type="match status" value="1"/>
</dbReference>
<evidence type="ECO:0000313" key="5">
    <source>
        <dbReference type="EMBL" id="KII72828.1"/>
    </source>
</evidence>
<dbReference type="InterPro" id="IPR036055">
    <property type="entry name" value="LDL_receptor-like_sf"/>
</dbReference>
<keyword evidence="5" id="KW-0675">Receptor</keyword>
<evidence type="ECO:0000256" key="2">
    <source>
        <dbReference type="PROSITE-ProRule" id="PRU00124"/>
    </source>
</evidence>
<dbReference type="GO" id="GO:0006892">
    <property type="term" value="P:post-Golgi vesicle-mediated transport"/>
    <property type="evidence" value="ECO:0007669"/>
    <property type="project" value="TreeGrafter"/>
</dbReference>
<keyword evidence="3" id="KW-1133">Transmembrane helix</keyword>
<dbReference type="SUPFAM" id="SSF57424">
    <property type="entry name" value="LDL receptor-like module"/>
    <property type="match status" value="1"/>
</dbReference>
<dbReference type="PANTHER" id="PTHR12106:SF27">
    <property type="entry name" value="SORTILIN-RELATED RECEPTOR"/>
    <property type="match status" value="1"/>
</dbReference>
<dbReference type="Proteomes" id="UP000031668">
    <property type="component" value="Unassembled WGS sequence"/>
</dbReference>
<reference evidence="5 6" key="1">
    <citation type="journal article" date="2014" name="Genome Biol. Evol.">
        <title>The genome of the myxosporean Thelohanellus kitauei shows adaptations to nutrient acquisition within its fish host.</title>
        <authorList>
            <person name="Yang Y."/>
            <person name="Xiong J."/>
            <person name="Zhou Z."/>
            <person name="Huo F."/>
            <person name="Miao W."/>
            <person name="Ran C."/>
            <person name="Liu Y."/>
            <person name="Zhang J."/>
            <person name="Feng J."/>
            <person name="Wang M."/>
            <person name="Wang M."/>
            <person name="Wang L."/>
            <person name="Yao B."/>
        </authorList>
    </citation>
    <scope>NUCLEOTIDE SEQUENCE [LARGE SCALE GENOMIC DNA]</scope>
    <source>
        <strain evidence="5">Wuqing</strain>
    </source>
</reference>
<dbReference type="InterPro" id="IPR050310">
    <property type="entry name" value="VPS10-sortilin"/>
</dbReference>
<keyword evidence="3" id="KW-0812">Transmembrane</keyword>
<dbReference type="InterPro" id="IPR031777">
    <property type="entry name" value="Sortilin_C"/>
</dbReference>
<keyword evidence="3" id="KW-0472">Membrane</keyword>
<evidence type="ECO:0000256" key="1">
    <source>
        <dbReference type="ARBA" id="ARBA00023157"/>
    </source>
</evidence>
<evidence type="ECO:0000256" key="3">
    <source>
        <dbReference type="SAM" id="Phobius"/>
    </source>
</evidence>